<evidence type="ECO:0000313" key="2">
    <source>
        <dbReference type="Proteomes" id="UP001497680"/>
    </source>
</evidence>
<organism evidence="1 2">
    <name type="scientific">Hypoxylon rubiginosum</name>
    <dbReference type="NCBI Taxonomy" id="110542"/>
    <lineage>
        <taxon>Eukaryota</taxon>
        <taxon>Fungi</taxon>
        <taxon>Dikarya</taxon>
        <taxon>Ascomycota</taxon>
        <taxon>Pezizomycotina</taxon>
        <taxon>Sordariomycetes</taxon>
        <taxon>Xylariomycetidae</taxon>
        <taxon>Xylariales</taxon>
        <taxon>Hypoxylaceae</taxon>
        <taxon>Hypoxylon</taxon>
    </lineage>
</organism>
<reference evidence="1 2" key="1">
    <citation type="journal article" date="2022" name="New Phytol.">
        <title>Ecological generalism drives hyperdiversity of secondary metabolite gene clusters in xylarialean endophytes.</title>
        <authorList>
            <person name="Franco M.E.E."/>
            <person name="Wisecaver J.H."/>
            <person name="Arnold A.E."/>
            <person name="Ju Y.M."/>
            <person name="Slot J.C."/>
            <person name="Ahrendt S."/>
            <person name="Moore L.P."/>
            <person name="Eastman K.E."/>
            <person name="Scott K."/>
            <person name="Konkel Z."/>
            <person name="Mondo S.J."/>
            <person name="Kuo A."/>
            <person name="Hayes R.D."/>
            <person name="Haridas S."/>
            <person name="Andreopoulos B."/>
            <person name="Riley R."/>
            <person name="LaButti K."/>
            <person name="Pangilinan J."/>
            <person name="Lipzen A."/>
            <person name="Amirebrahimi M."/>
            <person name="Yan J."/>
            <person name="Adam C."/>
            <person name="Keymanesh K."/>
            <person name="Ng V."/>
            <person name="Louie K."/>
            <person name="Northen T."/>
            <person name="Drula E."/>
            <person name="Henrissat B."/>
            <person name="Hsieh H.M."/>
            <person name="Youens-Clark K."/>
            <person name="Lutzoni F."/>
            <person name="Miadlikowska J."/>
            <person name="Eastwood D.C."/>
            <person name="Hamelin R.C."/>
            <person name="Grigoriev I.V."/>
            <person name="U'Ren J.M."/>
        </authorList>
    </citation>
    <scope>NUCLEOTIDE SEQUENCE [LARGE SCALE GENOMIC DNA]</scope>
    <source>
        <strain evidence="1 2">ER1909</strain>
    </source>
</reference>
<gene>
    <name evidence="1" type="ORF">F4821DRAFT_272869</name>
</gene>
<comment type="caution">
    <text evidence="1">The sequence shown here is derived from an EMBL/GenBank/DDBJ whole genome shotgun (WGS) entry which is preliminary data.</text>
</comment>
<proteinExistence type="predicted"/>
<evidence type="ECO:0000313" key="1">
    <source>
        <dbReference type="EMBL" id="KAI6081859.1"/>
    </source>
</evidence>
<accession>A0ACC0CN58</accession>
<sequence length="685" mass="74607">MDLDSTGSSSPNQAVTPGGGPRKSVPYGQACTNCSKAKCKCISRGGLGAMCERCQRLGKECIPSVSVRKRAARRPASERTAHLEEKLDDLVSILRAQAAGNPAVASVYRAATNGGDLRDLSVTSPGDGERAAAAAAIELDPCIVVQGGRKAPTNGHALPLPPPADNMNICNNYPNPNPNASYPTPPSVVSSQDANLSISPAEAEETLVIFREQFLEFFPFVYIPRETTAAQLQQTKPFLWLNILVVCCKSPARKAALAQKVRETVAQRMLLDLDRNVDLLLGLLAYLGWGMHHFSGKPYIVAYANLALTIITDLRLDKPPQDNYYREIHCFKPSYPYPKIGLSTVRTNEERRAVLACFVLYAGVSNFLRTQTMRWTAHMEDSLQKMAANPECPNDEILVLMVRVFRIQEDVSQVTWRSAEPYGNATSLKAPPLVYVRSLSTSLEEVKKKVPPELADNKVVLSHLYAAELSIADMTLWNVNPWLTTHPLKPASDLSGTAGGNGTDLAKLDAYYASLQASKAVLDNYLSFSPAQYLYIPFAVTLHFGRAAQTIYRLLVVDDPDWDRAIVKNSIDLMAVMEQTAVNYSQVHRVCGLETTDDPETTDYYSRAANALRATIPAWTASLEQNGGGAGASGAGAGAGTEATGPGVAPAPFDQSQYPIEFTSMEWLDDPWLTDNLLRSYEGAL</sequence>
<name>A0ACC0CN58_9PEZI</name>
<dbReference type="EMBL" id="MU394384">
    <property type="protein sequence ID" value="KAI6081859.1"/>
    <property type="molecule type" value="Genomic_DNA"/>
</dbReference>
<dbReference type="Proteomes" id="UP001497680">
    <property type="component" value="Unassembled WGS sequence"/>
</dbReference>
<protein>
    <submittedName>
        <fullName evidence="1">Uncharacterized protein</fullName>
    </submittedName>
</protein>
<keyword evidence="2" id="KW-1185">Reference proteome</keyword>